<evidence type="ECO:0000313" key="12">
    <source>
        <dbReference type="Proteomes" id="UP000275846"/>
    </source>
</evidence>
<evidence type="ECO:0000256" key="8">
    <source>
        <dbReference type="SAM" id="MobiDB-lite"/>
    </source>
</evidence>
<comment type="similarity">
    <text evidence="1">Belongs to the VEFS (VRN2-EMF2-FIS2-SU(Z)12) family.</text>
</comment>
<feature type="region of interest" description="Disordered" evidence="8">
    <location>
        <begin position="115"/>
        <end position="167"/>
    </location>
</feature>
<dbReference type="InterPro" id="IPR057540">
    <property type="entry name" value="Znf_SUZ12"/>
</dbReference>
<feature type="compositionally biased region" description="Polar residues" evidence="8">
    <location>
        <begin position="639"/>
        <end position="656"/>
    </location>
</feature>
<feature type="domain" description="Polycomb protein SUZ12-like zinc finger" evidence="10">
    <location>
        <begin position="699"/>
        <end position="770"/>
    </location>
</feature>
<evidence type="ECO:0000256" key="3">
    <source>
        <dbReference type="ARBA" id="ARBA00022771"/>
    </source>
</evidence>
<evidence type="ECO:0000259" key="10">
    <source>
        <dbReference type="Pfam" id="PF23320"/>
    </source>
</evidence>
<feature type="compositionally biased region" description="Polar residues" evidence="8">
    <location>
        <begin position="671"/>
        <end position="680"/>
    </location>
</feature>
<protein>
    <submittedName>
        <fullName evidence="13">VEFS-Box domain-containing protein</fullName>
    </submittedName>
</protein>
<feature type="domain" description="Polycomb protein VEFS-Box" evidence="9">
    <location>
        <begin position="873"/>
        <end position="992"/>
    </location>
</feature>
<evidence type="ECO:0000256" key="6">
    <source>
        <dbReference type="ARBA" id="ARBA00023015"/>
    </source>
</evidence>
<dbReference type="GO" id="GO:0035098">
    <property type="term" value="C:ESC/E(Z) complex"/>
    <property type="evidence" value="ECO:0007669"/>
    <property type="project" value="TreeGrafter"/>
</dbReference>
<dbReference type="GO" id="GO:0006325">
    <property type="term" value="P:chromatin organization"/>
    <property type="evidence" value="ECO:0007669"/>
    <property type="project" value="UniProtKB-KW"/>
</dbReference>
<keyword evidence="3" id="KW-0863">Zinc-finger</keyword>
<dbReference type="EMBL" id="UYSU01035503">
    <property type="protein sequence ID" value="VDL96253.1"/>
    <property type="molecule type" value="Genomic_DNA"/>
</dbReference>
<sequence length="1051" mass="118940">MAKLRKTCYSKGLENKITKFYANGNSIQRAADTFNLSFTFVRNLLLKRNLLRLNRPSRNHPQTAPSLTIPTVSPALSTRSTNKKEMLVADARAKTAAKNILLRARVRARPVRRLTRLTGTAWQPKSGQNSQTMNCPNSGSSQKSDPEPTISHQKPQTTRARKTEGASASRFGALSDIDRKSDYEEFIKAFAVPTHLYRYLASRNRTRPLYLTRTLRYMRSSPKQTTNSKRKSLPPLDRRMLCSYGTRSLNVVLERLLASKTRLGSRLQFNHFSPDRSARLSGSLTSTLKSSPESAKPEITPRDKLPNFISGWPDEVELVLEGFFDSEKENDWVTVEVRCSYYLYTFCMHLPQTQHVPITALHASSILMISCKCLDAYIACRSNFTFSFTKAQLNVQSRFGWTLRRKSCPRDTIVVLGCNLRVPCNEDHSNGKKVDDHNSLSSSSYRFRPSELIATACMGAGSSCQRLSSGQMELRIRAMERRKAKRINGCSNDTLSHSSYLVQYSTAPLPLFYTDPSGEASSCPLLLSPGLYELRLGIEAELPDRLTSPLNGQPTTGNLSSVPANSVMSLEGAAPGRVDWCRIRFPKVSAAVDEYSRWPRLRFHVTWHDRILSHCLNSSMLLKSPRGRRLSAVAPSENGPLSSESRSKSRTLTKGETAQHSRRYNEDATSDAVQLSQLSSPDGKRSMYSTTTSCTPVFVTYRFVYGKGLQQWSETQDLICPWCKIDCKRAKYDRPGALLAHLRTCHPRFRFKANWIPSRQHLSLEVSLNDSYDGSNDCGIRRWYVASRHEDTAVDLCVPSTDSSKANRLPVVGGWTGYFQTENTTPSDRVRTSADVLKLRQPARRLPYSHLIYWRGADRMVHQSLDPAFSVRPLAVGHNRVYYHTNTMQPITAAVFDEDSESEDAPAWLREHYQRKVEEFTDVNKGEKEIMQIWNVHLLSIKPVNTVICDSQMTNLVLSFITIHARWLHERGLRNNLLLHLTNLVDYGLMSPNLLRRAMTLFDSILVEDQKLEEPYKQDVEGQLHENKSRLASPDAKSIGKPYVVLSQCLV</sequence>
<keyword evidence="2" id="KW-0479">Metal-binding</keyword>
<dbReference type="AlphaFoldDB" id="A0A183T070"/>
<accession>A0A183T070</accession>
<feature type="compositionally biased region" description="Polar residues" evidence="8">
    <location>
        <begin position="60"/>
        <end position="74"/>
    </location>
</feature>
<dbReference type="PANTHER" id="PTHR22597:SF0">
    <property type="entry name" value="POLYCOMB PROTEIN SUZ12"/>
    <property type="match status" value="1"/>
</dbReference>
<organism evidence="13">
    <name type="scientific">Schistocephalus solidus</name>
    <name type="common">Tapeworm</name>
    <dbReference type="NCBI Taxonomy" id="70667"/>
    <lineage>
        <taxon>Eukaryota</taxon>
        <taxon>Metazoa</taxon>
        <taxon>Spiralia</taxon>
        <taxon>Lophotrochozoa</taxon>
        <taxon>Platyhelminthes</taxon>
        <taxon>Cestoda</taxon>
        <taxon>Eucestoda</taxon>
        <taxon>Diphyllobothriidea</taxon>
        <taxon>Diphyllobothriidae</taxon>
        <taxon>Schistocephalus</taxon>
    </lineage>
</organism>
<dbReference type="OrthoDB" id="166746at2759"/>
<dbReference type="InterPro" id="IPR019135">
    <property type="entry name" value="Polycomb_protein_VEFS-Box"/>
</dbReference>
<dbReference type="Pfam" id="PF23320">
    <property type="entry name" value="Zn_SUZ12"/>
    <property type="match status" value="1"/>
</dbReference>
<reference evidence="11 12" key="2">
    <citation type="submission" date="2018-11" db="EMBL/GenBank/DDBJ databases">
        <authorList>
            <consortium name="Pathogen Informatics"/>
        </authorList>
    </citation>
    <scope>NUCLEOTIDE SEQUENCE [LARGE SCALE GENOMIC DNA]</scope>
    <source>
        <strain evidence="11 12">NST_G2</strain>
    </source>
</reference>
<keyword evidence="6" id="KW-0805">Transcription regulation</keyword>
<dbReference type="Pfam" id="PF09733">
    <property type="entry name" value="VEFS-Box"/>
    <property type="match status" value="1"/>
</dbReference>
<evidence type="ECO:0000256" key="4">
    <source>
        <dbReference type="ARBA" id="ARBA00022833"/>
    </source>
</evidence>
<feature type="compositionally biased region" description="Basic and acidic residues" evidence="8">
    <location>
        <begin position="657"/>
        <end position="666"/>
    </location>
</feature>
<keyword evidence="7" id="KW-0804">Transcription</keyword>
<keyword evidence="5" id="KW-0156">Chromatin regulator</keyword>
<evidence type="ECO:0000313" key="11">
    <source>
        <dbReference type="EMBL" id="VDL96253.1"/>
    </source>
</evidence>
<feature type="compositionally biased region" description="Polar residues" evidence="8">
    <location>
        <begin position="120"/>
        <end position="143"/>
    </location>
</feature>
<dbReference type="GO" id="GO:0008270">
    <property type="term" value="F:zinc ion binding"/>
    <property type="evidence" value="ECO:0007669"/>
    <property type="project" value="UniProtKB-KW"/>
</dbReference>
<evidence type="ECO:0000256" key="5">
    <source>
        <dbReference type="ARBA" id="ARBA00022853"/>
    </source>
</evidence>
<feature type="compositionally biased region" description="Low complexity" evidence="8">
    <location>
        <begin position="280"/>
        <end position="291"/>
    </location>
</feature>
<evidence type="ECO:0000256" key="2">
    <source>
        <dbReference type="ARBA" id="ARBA00022723"/>
    </source>
</evidence>
<dbReference type="STRING" id="70667.A0A183T070"/>
<evidence type="ECO:0000256" key="1">
    <source>
        <dbReference type="ARBA" id="ARBA00007416"/>
    </source>
</evidence>
<dbReference type="PANTHER" id="PTHR22597">
    <property type="entry name" value="POLYCOMB GROUP PROTEIN"/>
    <property type="match status" value="1"/>
</dbReference>
<reference evidence="13" key="1">
    <citation type="submission" date="2016-06" db="UniProtKB">
        <authorList>
            <consortium name="WormBaseParasite"/>
        </authorList>
    </citation>
    <scope>IDENTIFICATION</scope>
</reference>
<name>A0A183T070_SCHSO</name>
<keyword evidence="4" id="KW-0862">Zinc</keyword>
<feature type="region of interest" description="Disordered" evidence="8">
    <location>
        <begin position="55"/>
        <end position="74"/>
    </location>
</feature>
<dbReference type="WBParaSite" id="SSLN_0001023401-mRNA-1">
    <property type="protein sequence ID" value="SSLN_0001023401-mRNA-1"/>
    <property type="gene ID" value="SSLN_0001023401"/>
</dbReference>
<dbReference type="GO" id="GO:0031490">
    <property type="term" value="F:chromatin DNA binding"/>
    <property type="evidence" value="ECO:0007669"/>
    <property type="project" value="TreeGrafter"/>
</dbReference>
<evidence type="ECO:0000313" key="13">
    <source>
        <dbReference type="WBParaSite" id="SSLN_0001023401-mRNA-1"/>
    </source>
</evidence>
<keyword evidence="12" id="KW-1185">Reference proteome</keyword>
<evidence type="ECO:0000256" key="7">
    <source>
        <dbReference type="ARBA" id="ARBA00023163"/>
    </source>
</evidence>
<gene>
    <name evidence="11" type="ORF">SSLN_LOCUS9868</name>
</gene>
<proteinExistence type="inferred from homology"/>
<feature type="region of interest" description="Disordered" evidence="8">
    <location>
        <begin position="276"/>
        <end position="300"/>
    </location>
</feature>
<feature type="region of interest" description="Disordered" evidence="8">
    <location>
        <begin position="629"/>
        <end position="687"/>
    </location>
</feature>
<evidence type="ECO:0000259" key="9">
    <source>
        <dbReference type="Pfam" id="PF09733"/>
    </source>
</evidence>
<dbReference type="CDD" id="cd21551">
    <property type="entry name" value="VEFS-box_SUZ12"/>
    <property type="match status" value="1"/>
</dbReference>
<dbReference type="Proteomes" id="UP000275846">
    <property type="component" value="Unassembled WGS sequence"/>
</dbReference>
<dbReference type="GO" id="GO:0016586">
    <property type="term" value="C:RSC-type complex"/>
    <property type="evidence" value="ECO:0007669"/>
    <property type="project" value="TreeGrafter"/>
</dbReference>